<accession>A0A562QGI8</accession>
<organism evidence="2 3">
    <name type="scientific">Halalkalibacter nanhaiisediminis</name>
    <dbReference type="NCBI Taxonomy" id="688079"/>
    <lineage>
        <taxon>Bacteria</taxon>
        <taxon>Bacillati</taxon>
        <taxon>Bacillota</taxon>
        <taxon>Bacilli</taxon>
        <taxon>Bacillales</taxon>
        <taxon>Bacillaceae</taxon>
        <taxon>Halalkalibacter</taxon>
    </lineage>
</organism>
<evidence type="ECO:0000256" key="1">
    <source>
        <dbReference type="HAMAP-Rule" id="MF_00506"/>
    </source>
</evidence>
<protein>
    <recommendedName>
        <fullName evidence="1">UPF0180 protein IQ10_02418</fullName>
    </recommendedName>
</protein>
<dbReference type="OrthoDB" id="1708042at2"/>
<comment type="caution">
    <text evidence="2">The sequence shown here is derived from an EMBL/GenBank/DDBJ whole genome shotgun (WGS) entry which is preliminary data.</text>
</comment>
<dbReference type="RefSeq" id="WP_144450718.1">
    <property type="nucleotide sequence ID" value="NZ_VLKZ01000006.1"/>
</dbReference>
<name>A0A562QGI8_9BACI</name>
<sequence length="83" mass="9131">MPKIGVEQSLTDVQEQLQSMGFDVVQLQKESDAKGCDCCVITGMDQNMMGVQDVETEGSIINAHGMTSEEICQLVQTKVEQQH</sequence>
<dbReference type="AlphaFoldDB" id="A0A562QGI8"/>
<reference evidence="2 3" key="1">
    <citation type="journal article" date="2015" name="Stand. Genomic Sci.">
        <title>Genomic Encyclopedia of Bacterial and Archaeal Type Strains, Phase III: the genomes of soil and plant-associated and newly described type strains.</title>
        <authorList>
            <person name="Whitman W.B."/>
            <person name="Woyke T."/>
            <person name="Klenk H.P."/>
            <person name="Zhou Y."/>
            <person name="Lilburn T.G."/>
            <person name="Beck B.J."/>
            <person name="De Vos P."/>
            <person name="Vandamme P."/>
            <person name="Eisen J.A."/>
            <person name="Garrity G."/>
            <person name="Hugenholtz P."/>
            <person name="Kyrpides N.C."/>
        </authorList>
    </citation>
    <scope>NUCLEOTIDE SEQUENCE [LARGE SCALE GENOMIC DNA]</scope>
    <source>
        <strain evidence="2 3">CGMCC 1.10116</strain>
    </source>
</reference>
<evidence type="ECO:0000313" key="3">
    <source>
        <dbReference type="Proteomes" id="UP000315711"/>
    </source>
</evidence>
<dbReference type="HAMAP" id="MF_00506">
    <property type="entry name" value="UPF0180"/>
    <property type="match status" value="1"/>
</dbReference>
<dbReference type="InterPro" id="IPR005370">
    <property type="entry name" value="UPF0180"/>
</dbReference>
<dbReference type="Proteomes" id="UP000315711">
    <property type="component" value="Unassembled WGS sequence"/>
</dbReference>
<dbReference type="Pfam" id="PF03698">
    <property type="entry name" value="UPF0180"/>
    <property type="match status" value="1"/>
</dbReference>
<proteinExistence type="inferred from homology"/>
<keyword evidence="3" id="KW-1185">Reference proteome</keyword>
<dbReference type="NCBIfam" id="NF002845">
    <property type="entry name" value="PRK03094.1"/>
    <property type="match status" value="1"/>
</dbReference>
<dbReference type="EMBL" id="VLKZ01000006">
    <property type="protein sequence ID" value="TWI55858.1"/>
    <property type="molecule type" value="Genomic_DNA"/>
</dbReference>
<comment type="similarity">
    <text evidence="1">Belongs to the UPF0180 family.</text>
</comment>
<gene>
    <name evidence="2" type="ORF">IQ10_02418</name>
</gene>
<evidence type="ECO:0000313" key="2">
    <source>
        <dbReference type="EMBL" id="TWI55858.1"/>
    </source>
</evidence>